<evidence type="ECO:0000256" key="2">
    <source>
        <dbReference type="ARBA" id="ARBA00004651"/>
    </source>
</evidence>
<dbReference type="EMBL" id="CP121252">
    <property type="protein sequence ID" value="WFP16812.1"/>
    <property type="molecule type" value="Genomic_DNA"/>
</dbReference>
<protein>
    <recommendedName>
        <fullName evidence="10">Phosphate transport system permease protein PstA</fullName>
    </recommendedName>
</protein>
<feature type="transmembrane region" description="Helical" evidence="10">
    <location>
        <begin position="310"/>
        <end position="336"/>
    </location>
</feature>
<dbReference type="NCBIfam" id="TIGR00974">
    <property type="entry name" value="3a0107s02c"/>
    <property type="match status" value="1"/>
</dbReference>
<evidence type="ECO:0000256" key="5">
    <source>
        <dbReference type="ARBA" id="ARBA00022475"/>
    </source>
</evidence>
<evidence type="ECO:0000256" key="1">
    <source>
        <dbReference type="ARBA" id="ARBA00003510"/>
    </source>
</evidence>
<dbReference type="Pfam" id="PF00528">
    <property type="entry name" value="BPD_transp_1"/>
    <property type="match status" value="1"/>
</dbReference>
<evidence type="ECO:0000256" key="6">
    <source>
        <dbReference type="ARBA" id="ARBA00022592"/>
    </source>
</evidence>
<feature type="transmembrane region" description="Helical" evidence="10">
    <location>
        <begin position="283"/>
        <end position="304"/>
    </location>
</feature>
<sequence>MSAIAETPQRKKAKNSLKAGMMPGWVWMAVAAASLILGAGLTAILGGAADFNVAGWLVLSAIIYLVGMYVTTRILETKRRATDQLWRNLVWTAFIIALIPLISVIWTVLANGLPTLINTPGIFTTDMSGVTGAADIATQNEGAPLAGGILHGLVGTLMITLMATLISVPIGLMASIYLVEYGNDNLFSRSIRFFVDVMTGIPSIVAGLFAFAGMTLFMTTFIGSAPAQLQAVKTGFTAAVALSVLMIPVVVRSTEEMLRVVPNELREASYALGVRKWRTIMKVVIPTAISGIASGVTLAIARVTGETAPILVTAGFAVSVNWNVFSGWMTALPVYIYRQLINPTAPAAGVPSAQRAWAAALVLIVIVMVLNLIARVIAQAFAPKKTGR</sequence>
<dbReference type="SUPFAM" id="SSF161098">
    <property type="entry name" value="MetI-like"/>
    <property type="match status" value="1"/>
</dbReference>
<evidence type="ECO:0000256" key="8">
    <source>
        <dbReference type="ARBA" id="ARBA00022989"/>
    </source>
</evidence>
<accession>A0ABY8H872</accession>
<dbReference type="RefSeq" id="WP_270106594.1">
    <property type="nucleotide sequence ID" value="NZ_CP121252.1"/>
</dbReference>
<evidence type="ECO:0000256" key="10">
    <source>
        <dbReference type="RuleBase" id="RU363043"/>
    </source>
</evidence>
<keyword evidence="4" id="KW-0813">Transport</keyword>
<dbReference type="Proteomes" id="UP001219037">
    <property type="component" value="Chromosome"/>
</dbReference>
<comment type="similarity">
    <text evidence="3 10">Belongs to the binding-protein-dependent transport system permease family. CysTW subfamily.</text>
</comment>
<keyword evidence="6" id="KW-0592">Phosphate transport</keyword>
<evidence type="ECO:0000256" key="9">
    <source>
        <dbReference type="ARBA" id="ARBA00023136"/>
    </source>
</evidence>
<keyword evidence="13" id="KW-1185">Reference proteome</keyword>
<dbReference type="PANTHER" id="PTHR42922:SF1">
    <property type="entry name" value="PHOSPHATE TRANSPORT SYSTEM PERMEASE PROTEIN PSTA"/>
    <property type="match status" value="1"/>
</dbReference>
<evidence type="ECO:0000259" key="11">
    <source>
        <dbReference type="PROSITE" id="PS50928"/>
    </source>
</evidence>
<evidence type="ECO:0000256" key="7">
    <source>
        <dbReference type="ARBA" id="ARBA00022692"/>
    </source>
</evidence>
<keyword evidence="9 10" id="KW-0472">Membrane</keyword>
<feature type="transmembrane region" description="Helical" evidence="10">
    <location>
        <begin position="21"/>
        <end position="45"/>
    </location>
</feature>
<comment type="subcellular location">
    <subcellularLocation>
        <location evidence="2 10">Cell membrane</location>
        <topology evidence="2 10">Multi-pass membrane protein</topology>
    </subcellularLocation>
</comment>
<dbReference type="CDD" id="cd06261">
    <property type="entry name" value="TM_PBP2"/>
    <property type="match status" value="1"/>
</dbReference>
<evidence type="ECO:0000313" key="13">
    <source>
        <dbReference type="Proteomes" id="UP001219037"/>
    </source>
</evidence>
<keyword evidence="8 10" id="KW-1133">Transmembrane helix</keyword>
<reference evidence="12 13" key="1">
    <citation type="submission" date="2023-04" db="EMBL/GenBank/DDBJ databases">
        <title>Funneling lignin-derived compounds into biodiesel using alkali-halophilic Citricoccus sp. P2.</title>
        <authorList>
            <person name="Luo C.-B."/>
        </authorList>
    </citation>
    <scope>NUCLEOTIDE SEQUENCE [LARGE SCALE GENOMIC DNA]</scope>
    <source>
        <strain evidence="12 13">P2</strain>
    </source>
</reference>
<keyword evidence="7 10" id="KW-0812">Transmembrane</keyword>
<keyword evidence="5 10" id="KW-1003">Cell membrane</keyword>
<feature type="transmembrane region" description="Helical" evidence="10">
    <location>
        <begin position="51"/>
        <end position="70"/>
    </location>
</feature>
<gene>
    <name evidence="12" type="primary">pstA</name>
    <name evidence="12" type="ORF">P8192_01400</name>
</gene>
<comment type="function">
    <text evidence="1">Part of the binding-protein-dependent transport system for phosphate; probably responsible for the translocation of the substrate across the membrane.</text>
</comment>
<dbReference type="InterPro" id="IPR035906">
    <property type="entry name" value="MetI-like_sf"/>
</dbReference>
<feature type="transmembrane region" description="Helical" evidence="10">
    <location>
        <begin position="234"/>
        <end position="251"/>
    </location>
</feature>
<feature type="transmembrane region" description="Helical" evidence="10">
    <location>
        <begin position="90"/>
        <end position="109"/>
    </location>
</feature>
<proteinExistence type="inferred from homology"/>
<name>A0ABY8H872_9MICC</name>
<dbReference type="InterPro" id="IPR051408">
    <property type="entry name" value="Phosphate_transprt_permease"/>
</dbReference>
<evidence type="ECO:0000256" key="4">
    <source>
        <dbReference type="ARBA" id="ARBA00022448"/>
    </source>
</evidence>
<dbReference type="Gene3D" id="1.10.3720.10">
    <property type="entry name" value="MetI-like"/>
    <property type="match status" value="1"/>
</dbReference>
<organism evidence="12 13">
    <name type="scientific">Citricoccus muralis</name>
    <dbReference type="NCBI Taxonomy" id="169134"/>
    <lineage>
        <taxon>Bacteria</taxon>
        <taxon>Bacillati</taxon>
        <taxon>Actinomycetota</taxon>
        <taxon>Actinomycetes</taxon>
        <taxon>Micrococcales</taxon>
        <taxon>Micrococcaceae</taxon>
        <taxon>Citricoccus</taxon>
    </lineage>
</organism>
<dbReference type="InterPro" id="IPR000515">
    <property type="entry name" value="MetI-like"/>
</dbReference>
<dbReference type="InterPro" id="IPR005672">
    <property type="entry name" value="Phosphate_PstA"/>
</dbReference>
<feature type="transmembrane region" description="Helical" evidence="10">
    <location>
        <begin position="200"/>
        <end position="222"/>
    </location>
</feature>
<feature type="transmembrane region" description="Helical" evidence="10">
    <location>
        <begin position="153"/>
        <end position="179"/>
    </location>
</feature>
<dbReference type="PROSITE" id="PS50928">
    <property type="entry name" value="ABC_TM1"/>
    <property type="match status" value="1"/>
</dbReference>
<feature type="domain" description="ABC transmembrane type-1" evidence="11">
    <location>
        <begin position="153"/>
        <end position="374"/>
    </location>
</feature>
<dbReference type="PANTHER" id="PTHR42922">
    <property type="entry name" value="PHOSPHATE TRANSPORT SYSTEM PERMEASE PROTEIN PSTA"/>
    <property type="match status" value="1"/>
</dbReference>
<evidence type="ECO:0000256" key="3">
    <source>
        <dbReference type="ARBA" id="ARBA00007069"/>
    </source>
</evidence>
<feature type="transmembrane region" description="Helical" evidence="10">
    <location>
        <begin position="357"/>
        <end position="378"/>
    </location>
</feature>
<evidence type="ECO:0000313" key="12">
    <source>
        <dbReference type="EMBL" id="WFP16812.1"/>
    </source>
</evidence>